<dbReference type="AlphaFoldDB" id="A0A0X3PIK3"/>
<organism evidence="1">
    <name type="scientific">Schistocephalus solidus</name>
    <name type="common">Tapeworm</name>
    <dbReference type="NCBI Taxonomy" id="70667"/>
    <lineage>
        <taxon>Eukaryota</taxon>
        <taxon>Metazoa</taxon>
        <taxon>Spiralia</taxon>
        <taxon>Lophotrochozoa</taxon>
        <taxon>Platyhelminthes</taxon>
        <taxon>Cestoda</taxon>
        <taxon>Eucestoda</taxon>
        <taxon>Diphyllobothriidea</taxon>
        <taxon>Diphyllobothriidae</taxon>
        <taxon>Schistocephalus</taxon>
    </lineage>
</organism>
<dbReference type="EMBL" id="GEEE01012075">
    <property type="protein sequence ID" value="JAP51150.1"/>
    <property type="molecule type" value="Transcribed_RNA"/>
</dbReference>
<dbReference type="EMBL" id="GEEE01022056">
    <property type="protein sequence ID" value="JAP41169.1"/>
    <property type="molecule type" value="Transcribed_RNA"/>
</dbReference>
<reference evidence="1" key="1">
    <citation type="submission" date="2016-01" db="EMBL/GenBank/DDBJ databases">
        <title>Reference transcriptome for the parasite Schistocephalus solidus: insights into the molecular evolution of parasitism.</title>
        <authorList>
            <person name="Hebert F.O."/>
            <person name="Grambauer S."/>
            <person name="Barber I."/>
            <person name="Landry C.R."/>
            <person name="Aubin-Horth N."/>
        </authorList>
    </citation>
    <scope>NUCLEOTIDE SEQUENCE</scope>
</reference>
<accession>A0A0X3PIK3</accession>
<protein>
    <submittedName>
        <fullName evidence="1">Uncharacterized protein</fullName>
    </submittedName>
</protein>
<gene>
    <name evidence="1" type="ORF">TR125049</name>
</gene>
<proteinExistence type="predicted"/>
<evidence type="ECO:0000313" key="1">
    <source>
        <dbReference type="EMBL" id="JAP51150.1"/>
    </source>
</evidence>
<sequence length="110" mass="12450">MIIGSQQMQLSCTFHPNVPFYIRPIYYCFNVTLNKILVIECINVLNSNCIPAEIHHCTCRPFLSYCFLGSICVFKLITIEGACLYMTANDAKACHISSFCTIFDISFVGF</sequence>
<name>A0A0X3PIK3_SCHSO</name>